<keyword evidence="2" id="KW-1185">Reference proteome</keyword>
<gene>
    <name evidence="1" type="ORF">QFC21_006920</name>
</gene>
<comment type="caution">
    <text evidence="1">The sequence shown here is derived from an EMBL/GenBank/DDBJ whole genome shotgun (WGS) entry which is preliminary data.</text>
</comment>
<dbReference type="EMBL" id="JASBWT010000040">
    <property type="protein sequence ID" value="KAJ9092278.1"/>
    <property type="molecule type" value="Genomic_DNA"/>
</dbReference>
<evidence type="ECO:0000313" key="1">
    <source>
        <dbReference type="EMBL" id="KAJ9092278.1"/>
    </source>
</evidence>
<evidence type="ECO:0000313" key="2">
    <source>
        <dbReference type="Proteomes" id="UP001227268"/>
    </source>
</evidence>
<accession>A0ACC2UZM3</accession>
<name>A0ACC2UZM3_9TREE</name>
<organism evidence="1 2">
    <name type="scientific">Naganishia friedmannii</name>
    <dbReference type="NCBI Taxonomy" id="89922"/>
    <lineage>
        <taxon>Eukaryota</taxon>
        <taxon>Fungi</taxon>
        <taxon>Dikarya</taxon>
        <taxon>Basidiomycota</taxon>
        <taxon>Agaricomycotina</taxon>
        <taxon>Tremellomycetes</taxon>
        <taxon>Filobasidiales</taxon>
        <taxon>Filobasidiaceae</taxon>
        <taxon>Naganishia</taxon>
    </lineage>
</organism>
<proteinExistence type="predicted"/>
<sequence>MRAKHLPADIATRAVAVADINRIAKRVLKMVLKYHAAIQGTVVLKNDDEILPLRNVRRLLAVGRLATSTQTGDNGSSTVHGDKNIVTPLQGLQQQEGVIATHVDGTDLAAVAEACPMWMRCLCLVDIRVRMKVKLVTVMFLVKVKSTLRLGGDGSTLRLTKANEEMITEVCHVAAEKMILGLEVSGPVILPEHIRSNAAAIIVTGYGGCEFGNALREVLFGDAEPSGRLACSIPQAETDIADIDLQTDTAAYGRFCGYRLLQQNKRKTAYPFNRIRNKLDQRFFNVVVSLRNFGDYDTTHVVQIYASAGNGKADHDYERALVGFVCINKLQVGGERSCIVNCRMDPVYHYNTETREFDVAQGDYNLIASSYEGDEKGLTTVAEASQFSWSARVKKVQ</sequence>
<protein>
    <submittedName>
        <fullName evidence="1">Uncharacterized protein</fullName>
    </submittedName>
</protein>
<dbReference type="Proteomes" id="UP001227268">
    <property type="component" value="Unassembled WGS sequence"/>
</dbReference>
<reference evidence="1" key="1">
    <citation type="submission" date="2023-04" db="EMBL/GenBank/DDBJ databases">
        <title>Draft Genome sequencing of Naganishia species isolated from polar environments using Oxford Nanopore Technology.</title>
        <authorList>
            <person name="Leo P."/>
            <person name="Venkateswaran K."/>
        </authorList>
    </citation>
    <scope>NUCLEOTIDE SEQUENCE</scope>
    <source>
        <strain evidence="1">MNA-CCFEE 5423</strain>
    </source>
</reference>